<evidence type="ECO:0000256" key="7">
    <source>
        <dbReference type="ARBA" id="ARBA00023002"/>
    </source>
</evidence>
<keyword evidence="9 10" id="KW-0349">Heme</keyword>
<evidence type="ECO:0000256" key="5">
    <source>
        <dbReference type="ARBA" id="ARBA00022723"/>
    </source>
</evidence>
<dbReference type="GO" id="GO:0016020">
    <property type="term" value="C:membrane"/>
    <property type="evidence" value="ECO:0007669"/>
    <property type="project" value="UniProtKB-SubCell"/>
</dbReference>
<dbReference type="Gramene" id="XM_028377155.1">
    <property type="protein sequence ID" value="XP_028232956.1"/>
    <property type="gene ID" value="LOC114413009"/>
</dbReference>
<comment type="similarity">
    <text evidence="3 10">Belongs to the cytochrome P450 family.</text>
</comment>
<keyword evidence="8 9" id="KW-0408">Iron</keyword>
<dbReference type="FunFam" id="1.10.630.10:FF:000022">
    <property type="entry name" value="Taxadiene 5-alpha hydroxylase"/>
    <property type="match status" value="1"/>
</dbReference>
<evidence type="ECO:0000256" key="6">
    <source>
        <dbReference type="ARBA" id="ARBA00022989"/>
    </source>
</evidence>
<keyword evidence="5 9" id="KW-0479">Metal-binding</keyword>
<dbReference type="PROSITE" id="PS00086">
    <property type="entry name" value="CYTOCHROME_P450"/>
    <property type="match status" value="1"/>
</dbReference>
<evidence type="ECO:0000256" key="1">
    <source>
        <dbReference type="ARBA" id="ARBA00001971"/>
    </source>
</evidence>
<dbReference type="PRINTS" id="PR00463">
    <property type="entry name" value="EP450I"/>
</dbReference>
<proteinExistence type="inferred from homology"/>
<evidence type="ECO:0000256" key="8">
    <source>
        <dbReference type="ARBA" id="ARBA00023004"/>
    </source>
</evidence>
<evidence type="ECO:0000256" key="10">
    <source>
        <dbReference type="RuleBase" id="RU000461"/>
    </source>
</evidence>
<dbReference type="GO" id="GO:0016705">
    <property type="term" value="F:oxidoreductase activity, acting on paired donors, with incorporation or reduction of molecular oxygen"/>
    <property type="evidence" value="ECO:0007669"/>
    <property type="project" value="InterPro"/>
</dbReference>
<comment type="subcellular location">
    <subcellularLocation>
        <location evidence="2">Membrane</location>
        <topology evidence="2">Single-pass membrane protein</topology>
    </subcellularLocation>
</comment>
<feature type="binding site" description="axial binding residue" evidence="9">
    <location>
        <position position="433"/>
    </location>
    <ligand>
        <name>heme</name>
        <dbReference type="ChEBI" id="CHEBI:30413"/>
    </ligand>
    <ligandPart>
        <name>Fe</name>
        <dbReference type="ChEBI" id="CHEBI:18248"/>
    </ligandPart>
</feature>
<keyword evidence="13" id="KW-1185">Reference proteome</keyword>
<dbReference type="InterPro" id="IPR036396">
    <property type="entry name" value="Cyt_P450_sf"/>
</dbReference>
<evidence type="ECO:0000256" key="3">
    <source>
        <dbReference type="ARBA" id="ARBA00010617"/>
    </source>
</evidence>
<dbReference type="GO" id="GO:0004497">
    <property type="term" value="F:monooxygenase activity"/>
    <property type="evidence" value="ECO:0007669"/>
    <property type="project" value="UniProtKB-KW"/>
</dbReference>
<protein>
    <submittedName>
        <fullName evidence="12">Beta-amyrin 28-monooxygenase</fullName>
    </submittedName>
</protein>
<reference evidence="12 13" key="1">
    <citation type="submission" date="2018-09" db="EMBL/GenBank/DDBJ databases">
        <title>A high-quality reference genome of wild soybean provides a powerful tool to mine soybean genomes.</title>
        <authorList>
            <person name="Xie M."/>
            <person name="Chung C.Y.L."/>
            <person name="Li M.-W."/>
            <person name="Wong F.-L."/>
            <person name="Chan T.-F."/>
            <person name="Lam H.-M."/>
        </authorList>
    </citation>
    <scope>NUCLEOTIDE SEQUENCE [LARGE SCALE GENOMIC DNA]</scope>
    <source>
        <strain evidence="13">cv. W05</strain>
        <tissue evidence="12">Hypocotyl of etiolated seedlings</tissue>
    </source>
</reference>
<name>A0A445KPU2_GLYSO</name>
<dbReference type="PANTHER" id="PTHR24286">
    <property type="entry name" value="CYTOCHROME P450 26"/>
    <property type="match status" value="1"/>
</dbReference>
<comment type="cofactor">
    <cofactor evidence="1 9">
        <name>heme</name>
        <dbReference type="ChEBI" id="CHEBI:30413"/>
    </cofactor>
</comment>
<dbReference type="GO" id="GO:0020037">
    <property type="term" value="F:heme binding"/>
    <property type="evidence" value="ECO:0007669"/>
    <property type="project" value="InterPro"/>
</dbReference>
<dbReference type="GO" id="GO:0005506">
    <property type="term" value="F:iron ion binding"/>
    <property type="evidence" value="ECO:0007669"/>
    <property type="project" value="InterPro"/>
</dbReference>
<dbReference type="Gene3D" id="1.10.630.10">
    <property type="entry name" value="Cytochrome P450"/>
    <property type="match status" value="1"/>
</dbReference>
<dbReference type="EMBL" id="QZWG01000005">
    <property type="protein sequence ID" value="RZC12804.1"/>
    <property type="molecule type" value="Genomic_DNA"/>
</dbReference>
<dbReference type="AlphaFoldDB" id="A0A445KPU2"/>
<keyword evidence="10 12" id="KW-0503">Monooxygenase</keyword>
<dbReference type="PANTHER" id="PTHR24286:SF209">
    <property type="entry name" value="BETA-AMYRIN 28-OXIDASE-LIKE"/>
    <property type="match status" value="1"/>
</dbReference>
<dbReference type="InterPro" id="IPR017972">
    <property type="entry name" value="Cyt_P450_CS"/>
</dbReference>
<dbReference type="CDD" id="cd11043">
    <property type="entry name" value="CYP90-like"/>
    <property type="match status" value="1"/>
</dbReference>
<keyword evidence="6 11" id="KW-1133">Transmembrane helix</keyword>
<evidence type="ECO:0000313" key="12">
    <source>
        <dbReference type="EMBL" id="RZC12804.1"/>
    </source>
</evidence>
<dbReference type="Proteomes" id="UP000289340">
    <property type="component" value="Chromosome 5"/>
</dbReference>
<feature type="transmembrane region" description="Helical" evidence="11">
    <location>
        <begin position="12"/>
        <end position="29"/>
    </location>
</feature>
<gene>
    <name evidence="12" type="ORF">D0Y65_012521</name>
</gene>
<dbReference type="GO" id="GO:0016125">
    <property type="term" value="P:sterol metabolic process"/>
    <property type="evidence" value="ECO:0007669"/>
    <property type="project" value="TreeGrafter"/>
</dbReference>
<evidence type="ECO:0000256" key="9">
    <source>
        <dbReference type="PIRSR" id="PIRSR602401-1"/>
    </source>
</evidence>
<evidence type="ECO:0000256" key="11">
    <source>
        <dbReference type="SAM" id="Phobius"/>
    </source>
</evidence>
<dbReference type="SUPFAM" id="SSF48264">
    <property type="entry name" value="Cytochrome P450"/>
    <property type="match status" value="1"/>
</dbReference>
<keyword evidence="7 10" id="KW-0560">Oxidoreductase</keyword>
<evidence type="ECO:0000256" key="2">
    <source>
        <dbReference type="ARBA" id="ARBA00004167"/>
    </source>
</evidence>
<evidence type="ECO:0000313" key="13">
    <source>
        <dbReference type="Proteomes" id="UP000289340"/>
    </source>
</evidence>
<evidence type="ECO:0000256" key="4">
    <source>
        <dbReference type="ARBA" id="ARBA00022692"/>
    </source>
</evidence>
<dbReference type="InterPro" id="IPR002401">
    <property type="entry name" value="Cyt_P450_E_grp-I"/>
</dbReference>
<dbReference type="Pfam" id="PF00067">
    <property type="entry name" value="p450"/>
    <property type="match status" value="1"/>
</dbReference>
<organism evidence="12 13">
    <name type="scientific">Glycine soja</name>
    <name type="common">Wild soybean</name>
    <dbReference type="NCBI Taxonomy" id="3848"/>
    <lineage>
        <taxon>Eukaryota</taxon>
        <taxon>Viridiplantae</taxon>
        <taxon>Streptophyta</taxon>
        <taxon>Embryophyta</taxon>
        <taxon>Tracheophyta</taxon>
        <taxon>Spermatophyta</taxon>
        <taxon>Magnoliopsida</taxon>
        <taxon>eudicotyledons</taxon>
        <taxon>Gunneridae</taxon>
        <taxon>Pentapetalae</taxon>
        <taxon>rosids</taxon>
        <taxon>fabids</taxon>
        <taxon>Fabales</taxon>
        <taxon>Fabaceae</taxon>
        <taxon>Papilionoideae</taxon>
        <taxon>50 kb inversion clade</taxon>
        <taxon>NPAAA clade</taxon>
        <taxon>indigoferoid/millettioid clade</taxon>
        <taxon>Phaseoleae</taxon>
        <taxon>Glycine</taxon>
        <taxon>Glycine subgen. Soja</taxon>
    </lineage>
</organism>
<comment type="caution">
    <text evidence="12">The sequence shown here is derived from an EMBL/GenBank/DDBJ whole genome shotgun (WGS) entry which is preliminary data.</text>
</comment>
<accession>A0A445KPU2</accession>
<dbReference type="InterPro" id="IPR001128">
    <property type="entry name" value="Cyt_P450"/>
</dbReference>
<keyword evidence="11" id="KW-0472">Membrane</keyword>
<sequence length="486" mass="56007">MTLNLMEVTNLVVLPAVSAFFVLCLYFIIKVFRLGKHPNLNLPPGRLGWPVVGETLEFLRTMNEGNVLRFIQERKEKYDSRVFKTSMFGDPVVLFCGPAGNKFLFSNENKNVQVWWPSSVRRLLRLSLVNKVGDEAKMVRRLLMSFLNAETLRNYLPKMDSIAQRHIDTYWEGKEQVCVYPIVQLYTFELACCLFLSIEDSDHISKLSLKFDELLKGIIGFPLNVPGTRFYRAMKAADVIRKEIKMILKKRKVDLEEKRVSPTQDLLSHMLVTSDPSGRFMTEMEILDNILLLLFAGHDTSRSVLSLVMKYLGQLPQVYEHVLEEQLEISQGKEAGQLLQWEDVQKMKYSWNVASEVMRLSPPVSGAYREAIKDFTYADYNIPKGWKLHWNTGSSHKDPTLFSNPETFDASRFEGAGPTPFSYVPFGGGPRMCLGLEFARLEILVFMHNIVKRFKWDLVIPDEMFKYDPMLEPIKGLAIRLHPSHF</sequence>
<keyword evidence="4 11" id="KW-0812">Transmembrane</keyword>
<dbReference type="PRINTS" id="PR00385">
    <property type="entry name" value="P450"/>
</dbReference>